<dbReference type="AlphaFoldDB" id="A0A383E9A7"/>
<evidence type="ECO:0000313" key="2">
    <source>
        <dbReference type="EMBL" id="SVE53204.1"/>
    </source>
</evidence>
<gene>
    <name evidence="2" type="ORF">METZ01_LOCUS506058</name>
</gene>
<accession>A0A383E9A7</accession>
<protein>
    <submittedName>
        <fullName evidence="2">Uncharacterized protein</fullName>
    </submittedName>
</protein>
<dbReference type="EMBL" id="UINC01223846">
    <property type="protein sequence ID" value="SVE53204.1"/>
    <property type="molecule type" value="Genomic_DNA"/>
</dbReference>
<feature type="transmembrane region" description="Helical" evidence="1">
    <location>
        <begin position="20"/>
        <end position="39"/>
    </location>
</feature>
<organism evidence="2">
    <name type="scientific">marine metagenome</name>
    <dbReference type="NCBI Taxonomy" id="408172"/>
    <lineage>
        <taxon>unclassified sequences</taxon>
        <taxon>metagenomes</taxon>
        <taxon>ecological metagenomes</taxon>
    </lineage>
</organism>
<name>A0A383E9A7_9ZZZZ</name>
<keyword evidence="1" id="KW-1133">Transmembrane helix</keyword>
<keyword evidence="1" id="KW-0812">Transmembrane</keyword>
<proteinExistence type="predicted"/>
<reference evidence="2" key="1">
    <citation type="submission" date="2018-05" db="EMBL/GenBank/DDBJ databases">
        <authorList>
            <person name="Lanie J.A."/>
            <person name="Ng W.-L."/>
            <person name="Kazmierczak K.M."/>
            <person name="Andrzejewski T.M."/>
            <person name="Davidsen T.M."/>
            <person name="Wayne K.J."/>
            <person name="Tettelin H."/>
            <person name="Glass J.I."/>
            <person name="Rusch D."/>
            <person name="Podicherti R."/>
            <person name="Tsui H.-C.T."/>
            <person name="Winkler M.E."/>
        </authorList>
    </citation>
    <scope>NUCLEOTIDE SEQUENCE</scope>
</reference>
<keyword evidence="1" id="KW-0472">Membrane</keyword>
<evidence type="ECO:0000256" key="1">
    <source>
        <dbReference type="SAM" id="Phobius"/>
    </source>
</evidence>
<sequence length="47" mass="5168">MVKNNEYNAAETNKVTLKLMAVFLISGLVCSLAPLRLVISSQINKMT</sequence>